<keyword evidence="3" id="KW-1185">Reference proteome</keyword>
<dbReference type="Gene3D" id="3.40.50.1820">
    <property type="entry name" value="alpha/beta hydrolase"/>
    <property type="match status" value="1"/>
</dbReference>
<proteinExistence type="predicted"/>
<sequence length="520" mass="57124">MAPGHRLPPIPRGNLMAAVRRLQRWQQGTVKQMQESTFTTRVQDAGRDAADTIRETRCQQELVLPVEKSPVEEEMEGGQQDRKQGGQIAWLTDMLEPALKLYKRALPAGPGSLVDIAASILRTTSGMQKWSISDLTLGLYLLSVRHASNMAGDTFAGDPVSSDHLVGDLIYYVELARGSYMKGPAGLARVSMLQQGNVVKFEDTSSVMRPGYYIAVDTRHKLVIMCIRGTHTMHDLITDLATHSEHAAILDGESVHYGSVEGARWFVQHEIATLRKCLQEHEGYELRLVGHSLGGSTASILAMMLRQTAQEDLGISPDAIKVVSVSTPPCVSKLLAINSESFITTIVLQDDVIPRMNTAALVRLRNEILDTDWTLLRESEDHKGLVELVEGTLNTFSSMQDVARRYAAYVHLTSPVPEKVVGKNPTEPKQPVNDEEAELLVPGTLLFICGGQPIQRPENTGKSQGREGHVLLRGHPGTGFGPIILSGNMLTDHKCENVYYALRDVLKGLPKSGDTGRLFL</sequence>
<dbReference type="InterPro" id="IPR029058">
    <property type="entry name" value="AB_hydrolase_fold"/>
</dbReference>
<feature type="domain" description="Fungal lipase-type" evidence="1">
    <location>
        <begin position="225"/>
        <end position="358"/>
    </location>
</feature>
<evidence type="ECO:0000313" key="2">
    <source>
        <dbReference type="EMBL" id="CAK9213071.1"/>
    </source>
</evidence>
<name>A0ABP0U5G6_9BRYO</name>
<dbReference type="PANTHER" id="PTHR47418">
    <property type="entry name" value="ALPHA/BETA-HYDROLASES SUPERFAMILY PROTEIN"/>
    <property type="match status" value="1"/>
</dbReference>
<evidence type="ECO:0000313" key="3">
    <source>
        <dbReference type="Proteomes" id="UP001497512"/>
    </source>
</evidence>
<protein>
    <recommendedName>
        <fullName evidence="1">Fungal lipase-type domain-containing protein</fullName>
    </recommendedName>
</protein>
<dbReference type="CDD" id="cd00519">
    <property type="entry name" value="Lipase_3"/>
    <property type="match status" value="1"/>
</dbReference>
<dbReference type="EMBL" id="OZ019911">
    <property type="protein sequence ID" value="CAK9213071.1"/>
    <property type="molecule type" value="Genomic_DNA"/>
</dbReference>
<dbReference type="InterPro" id="IPR002921">
    <property type="entry name" value="Fungal_lipase-type"/>
</dbReference>
<dbReference type="SUPFAM" id="SSF53474">
    <property type="entry name" value="alpha/beta-Hydrolases"/>
    <property type="match status" value="1"/>
</dbReference>
<evidence type="ECO:0000259" key="1">
    <source>
        <dbReference type="Pfam" id="PF01764"/>
    </source>
</evidence>
<organism evidence="2 3">
    <name type="scientific">Sphagnum troendelagicum</name>
    <dbReference type="NCBI Taxonomy" id="128251"/>
    <lineage>
        <taxon>Eukaryota</taxon>
        <taxon>Viridiplantae</taxon>
        <taxon>Streptophyta</taxon>
        <taxon>Embryophyta</taxon>
        <taxon>Bryophyta</taxon>
        <taxon>Sphagnophytina</taxon>
        <taxon>Sphagnopsida</taxon>
        <taxon>Sphagnales</taxon>
        <taxon>Sphagnaceae</taxon>
        <taxon>Sphagnum</taxon>
    </lineage>
</organism>
<dbReference type="Pfam" id="PF01764">
    <property type="entry name" value="Lipase_3"/>
    <property type="match status" value="1"/>
</dbReference>
<dbReference type="Proteomes" id="UP001497512">
    <property type="component" value="Chromosome 19"/>
</dbReference>
<reference evidence="2" key="1">
    <citation type="submission" date="2024-02" db="EMBL/GenBank/DDBJ databases">
        <authorList>
            <consortium name="ELIXIR-Norway"/>
            <consortium name="Elixir Norway"/>
        </authorList>
    </citation>
    <scope>NUCLEOTIDE SEQUENCE</scope>
</reference>
<accession>A0ABP0U5G6</accession>
<gene>
    <name evidence="2" type="ORF">CSSPTR1EN2_LOCUS11553</name>
</gene>